<evidence type="ECO:0000313" key="2">
    <source>
        <dbReference type="EMBL" id="MDP9612712.1"/>
    </source>
</evidence>
<comment type="caution">
    <text evidence="2">The sequence shown here is derived from an EMBL/GenBank/DDBJ whole genome shotgun (WGS) entry which is preliminary data.</text>
</comment>
<reference evidence="2 3" key="1">
    <citation type="submission" date="2023-07" db="EMBL/GenBank/DDBJ databases">
        <title>Sequencing the genomes of 1000 actinobacteria strains.</title>
        <authorList>
            <person name="Klenk H.-P."/>
        </authorList>
    </citation>
    <scope>NUCLEOTIDE SEQUENCE [LARGE SCALE GENOMIC DNA]</scope>
    <source>
        <strain evidence="2 3">DSM 41600</strain>
    </source>
</reference>
<evidence type="ECO:0000313" key="3">
    <source>
        <dbReference type="Proteomes" id="UP001234880"/>
    </source>
</evidence>
<dbReference type="Proteomes" id="UP001234880">
    <property type="component" value="Unassembled WGS sequence"/>
</dbReference>
<proteinExistence type="predicted"/>
<accession>A0ABT9KZ08</accession>
<organism evidence="2 3">
    <name type="scientific">Streptomyces demainii</name>
    <dbReference type="NCBI Taxonomy" id="588122"/>
    <lineage>
        <taxon>Bacteria</taxon>
        <taxon>Bacillati</taxon>
        <taxon>Actinomycetota</taxon>
        <taxon>Actinomycetes</taxon>
        <taxon>Kitasatosporales</taxon>
        <taxon>Streptomycetaceae</taxon>
        <taxon>Streptomyces</taxon>
    </lineage>
</organism>
<feature type="compositionally biased region" description="Basic residues" evidence="1">
    <location>
        <begin position="1"/>
        <end position="24"/>
    </location>
</feature>
<evidence type="ECO:0000256" key="1">
    <source>
        <dbReference type="SAM" id="MobiDB-lite"/>
    </source>
</evidence>
<protein>
    <submittedName>
        <fullName evidence="2">Uncharacterized protein</fullName>
    </submittedName>
</protein>
<keyword evidence="3" id="KW-1185">Reference proteome</keyword>
<dbReference type="EMBL" id="JAURUE010000001">
    <property type="protein sequence ID" value="MDP9612712.1"/>
    <property type="molecule type" value="Genomic_DNA"/>
</dbReference>
<sequence length="95" mass="10278">MRFSPRGRKRAGRARRGRRPHHPRQAPPPGPQSRSRSPRPRRPTSTARPVTPEGGGSWSCDTPRRLLTPAAAGVRRPVPGRGGSGDGCRPGPIHN</sequence>
<name>A0ABT9KZ08_9ACTN</name>
<feature type="region of interest" description="Disordered" evidence="1">
    <location>
        <begin position="1"/>
        <end position="95"/>
    </location>
</feature>
<gene>
    <name evidence="2" type="ORF">JOF35_004989</name>
</gene>